<sequence>MEKDRDPLKRPTYVTQIGNTTIKIRSALPFMTPEEQERWWIENDSLPEVQMFKKARIAALLHVAKAEAARENNSA</sequence>
<protein>
    <submittedName>
        <fullName evidence="1">YqaJ domain-containing protein</fullName>
    </submittedName>
</protein>
<dbReference type="Proteomes" id="UP001189619">
    <property type="component" value="Chromosome"/>
</dbReference>
<evidence type="ECO:0000313" key="1">
    <source>
        <dbReference type="EMBL" id="CAJ1003921.1"/>
    </source>
</evidence>
<name>A0AA48RDF6_9BACL</name>
<organism evidence="1 2">
    <name type="scientific">Brevibacillus aydinogluensis</name>
    <dbReference type="NCBI Taxonomy" id="927786"/>
    <lineage>
        <taxon>Bacteria</taxon>
        <taxon>Bacillati</taxon>
        <taxon>Bacillota</taxon>
        <taxon>Bacilli</taxon>
        <taxon>Bacillales</taxon>
        <taxon>Paenibacillaceae</taxon>
        <taxon>Brevibacillus</taxon>
    </lineage>
</organism>
<gene>
    <name evidence="1" type="primary">yqaJ</name>
    <name evidence="1" type="ORF">BSPP4475_16475</name>
</gene>
<dbReference type="EMBL" id="OY569118">
    <property type="protein sequence ID" value="CAJ1003921.1"/>
    <property type="molecule type" value="Genomic_DNA"/>
</dbReference>
<dbReference type="RefSeq" id="WP_304414676.1">
    <property type="nucleotide sequence ID" value="NZ_OY569118.1"/>
</dbReference>
<dbReference type="AlphaFoldDB" id="A0AA48RDF6"/>
<proteinExistence type="predicted"/>
<accession>A0AA48RDF6</accession>
<dbReference type="KEGG" id="bayd:BSPP4475_16475"/>
<evidence type="ECO:0000313" key="2">
    <source>
        <dbReference type="Proteomes" id="UP001189619"/>
    </source>
</evidence>
<keyword evidence="2" id="KW-1185">Reference proteome</keyword>
<reference evidence="1" key="1">
    <citation type="submission" date="2023-07" db="EMBL/GenBank/DDBJ databases">
        <authorList>
            <person name="Ivanov I."/>
            <person name="Teneva D."/>
            <person name="Stoikov I."/>
        </authorList>
    </citation>
    <scope>NUCLEOTIDE SEQUENCE</scope>
    <source>
        <strain evidence="1">4475</strain>
    </source>
</reference>